<organism evidence="2 3">
    <name type="scientific">Candidatus Harrisonbacteria bacterium CG10_big_fil_rev_8_21_14_0_10_42_17</name>
    <dbReference type="NCBI Taxonomy" id="1974584"/>
    <lineage>
        <taxon>Bacteria</taxon>
        <taxon>Candidatus Harrisoniibacteriota</taxon>
    </lineage>
</organism>
<dbReference type="Gene3D" id="3.40.30.10">
    <property type="entry name" value="Glutaredoxin"/>
    <property type="match status" value="1"/>
</dbReference>
<sequence length="123" mass="13576">MNNTKTWYIVSGILVVVAGLLAYPRLAPAQHDTFAECLEEKGATFYGAFWCPHCEEQKRIFGKSAAKLPYVECSTPDRKGQLAVCNEAEIQSYPTWEFEDGSRKTGVLPLAQLSSITGCPLSE</sequence>
<dbReference type="AlphaFoldDB" id="A0A2M6WH99"/>
<evidence type="ECO:0000256" key="1">
    <source>
        <dbReference type="SAM" id="Phobius"/>
    </source>
</evidence>
<dbReference type="InterPro" id="IPR036249">
    <property type="entry name" value="Thioredoxin-like_sf"/>
</dbReference>
<evidence type="ECO:0000313" key="2">
    <source>
        <dbReference type="EMBL" id="PIT92150.1"/>
    </source>
</evidence>
<gene>
    <name evidence="2" type="ORF">COU08_04030</name>
</gene>
<accession>A0A2M6WH99</accession>
<proteinExistence type="predicted"/>
<evidence type="ECO:0000313" key="3">
    <source>
        <dbReference type="Proteomes" id="UP000228635"/>
    </source>
</evidence>
<reference evidence="3" key="1">
    <citation type="submission" date="2017-09" db="EMBL/GenBank/DDBJ databases">
        <title>Depth-based differentiation of microbial function through sediment-hosted aquifers and enrichment of novel symbionts in the deep terrestrial subsurface.</title>
        <authorList>
            <person name="Probst A.J."/>
            <person name="Ladd B."/>
            <person name="Jarett J.K."/>
            <person name="Geller-Mcgrath D.E."/>
            <person name="Sieber C.M.K."/>
            <person name="Emerson J.B."/>
            <person name="Anantharaman K."/>
            <person name="Thomas B.C."/>
            <person name="Malmstrom R."/>
            <person name="Stieglmeier M."/>
            <person name="Klingl A."/>
            <person name="Woyke T."/>
            <person name="Ryan C.M."/>
            <person name="Banfield J.F."/>
        </authorList>
    </citation>
    <scope>NUCLEOTIDE SEQUENCE [LARGE SCALE GENOMIC DNA]</scope>
</reference>
<name>A0A2M6WH99_9BACT</name>
<dbReference type="PANTHER" id="PTHR34573">
    <property type="entry name" value="VKC DOMAIN-CONTAINING PROTEIN"/>
    <property type="match status" value="1"/>
</dbReference>
<dbReference type="EMBL" id="PFBA01000033">
    <property type="protein sequence ID" value="PIT92150.1"/>
    <property type="molecule type" value="Genomic_DNA"/>
</dbReference>
<feature type="transmembrane region" description="Helical" evidence="1">
    <location>
        <begin position="6"/>
        <end position="23"/>
    </location>
</feature>
<dbReference type="SUPFAM" id="SSF52833">
    <property type="entry name" value="Thioredoxin-like"/>
    <property type="match status" value="1"/>
</dbReference>
<comment type="caution">
    <text evidence="2">The sequence shown here is derived from an EMBL/GenBank/DDBJ whole genome shotgun (WGS) entry which is preliminary data.</text>
</comment>
<evidence type="ECO:0008006" key="4">
    <source>
        <dbReference type="Google" id="ProtNLM"/>
    </source>
</evidence>
<dbReference type="Proteomes" id="UP000228635">
    <property type="component" value="Unassembled WGS sequence"/>
</dbReference>
<keyword evidence="1" id="KW-1133">Transmembrane helix</keyword>
<protein>
    <recommendedName>
        <fullName evidence="4">Thioredoxin domain-containing protein</fullName>
    </recommendedName>
</protein>
<keyword evidence="1" id="KW-0472">Membrane</keyword>
<dbReference type="PANTHER" id="PTHR34573:SF1">
    <property type="entry name" value="VITAMIN K EPOXIDE REDUCTASE DOMAIN-CONTAINING PROTEIN"/>
    <property type="match status" value="1"/>
</dbReference>
<keyword evidence="1" id="KW-0812">Transmembrane</keyword>